<feature type="non-terminal residue" evidence="1">
    <location>
        <position position="1"/>
    </location>
</feature>
<protein>
    <submittedName>
        <fullName evidence="1">Uncharacterized protein</fullName>
    </submittedName>
</protein>
<gene>
    <name evidence="1" type="ORF">AVDCRST_MAG86-3852</name>
</gene>
<reference evidence="1" key="1">
    <citation type="submission" date="2020-02" db="EMBL/GenBank/DDBJ databases">
        <authorList>
            <person name="Meier V. D."/>
        </authorList>
    </citation>
    <scope>NUCLEOTIDE SEQUENCE</scope>
    <source>
        <strain evidence="1">AVDCRST_MAG86</strain>
    </source>
</reference>
<feature type="non-terminal residue" evidence="1">
    <location>
        <position position="34"/>
    </location>
</feature>
<dbReference type="AlphaFoldDB" id="A0A6J4VS50"/>
<name>A0A6J4VS50_9DEIN</name>
<evidence type="ECO:0000313" key="1">
    <source>
        <dbReference type="EMBL" id="CAA9587600.1"/>
    </source>
</evidence>
<proteinExistence type="predicted"/>
<accession>A0A6J4VS50</accession>
<sequence>WGWITSRASSCWRTKGSRHPGRVRVTLTHYGGAY</sequence>
<organism evidence="1">
    <name type="scientific">uncultured Truepera sp</name>
    <dbReference type="NCBI Taxonomy" id="543023"/>
    <lineage>
        <taxon>Bacteria</taxon>
        <taxon>Thermotogati</taxon>
        <taxon>Deinococcota</taxon>
        <taxon>Deinococci</taxon>
        <taxon>Trueperales</taxon>
        <taxon>Trueperaceae</taxon>
        <taxon>Truepera</taxon>
        <taxon>environmental samples</taxon>
    </lineage>
</organism>
<dbReference type="EMBL" id="CADCWP010000345">
    <property type="protein sequence ID" value="CAA9587600.1"/>
    <property type="molecule type" value="Genomic_DNA"/>
</dbReference>